<feature type="domain" description="HNH nuclease" evidence="2">
    <location>
        <begin position="355"/>
        <end position="407"/>
    </location>
</feature>
<feature type="coiled-coil region" evidence="1">
    <location>
        <begin position="45"/>
        <end position="74"/>
    </location>
</feature>
<name>A0A927Q1Y8_9ACTN</name>
<gene>
    <name evidence="3" type="ORF">IE331_06020</name>
</gene>
<dbReference type="SMART" id="SM00507">
    <property type="entry name" value="HNHc"/>
    <property type="match status" value="1"/>
</dbReference>
<proteinExistence type="predicted"/>
<sequence length="430" mass="46501">MSIHALPAPVVTPAIEAARAAVSSATSVPVTALPVAELADGIATLAALESQAAALRLELAAEAERRRVAAAEAATGTDAWVSRLTGDPRHVARGGLLVQRLLSEKYAATRAAFAAGDLRFEQVRTIVLAAERIPERATPSQVAAAEQWLVGRATGAGNRDGRPLSDRRLRAAARRMCSLVDPELAKDHEHAMLTRERRTAESETWLTLNDDGNGRYSGRFVIPELHGALLKASLDRLTSPRRLGRDRAGDRVVDDTLPGAGEVLSWSERLGAAFTELIEHLPTDGHKGNAVTMLVRADLQDLVTGLGTAALDTGIEIDAGAARRLACEAEIVPAVMGGPSVPLDLGRSRRLHDRNQRLALGLRHDSCAVAGCERPYAWCEIHHPRAWSRGGRTDLGNAVPLCGWHHQRAHDDVFDLRRTACGDWRFHRRR</sequence>
<keyword evidence="1" id="KW-0175">Coiled coil</keyword>
<comment type="caution">
    <text evidence="3">The sequence shown here is derived from an EMBL/GenBank/DDBJ whole genome shotgun (WGS) entry which is preliminary data.</text>
</comment>
<evidence type="ECO:0000313" key="3">
    <source>
        <dbReference type="EMBL" id="MBD8869176.1"/>
    </source>
</evidence>
<organism evidence="3 4">
    <name type="scientific">Nocardioides donggukensis</name>
    <dbReference type="NCBI Taxonomy" id="2774019"/>
    <lineage>
        <taxon>Bacteria</taxon>
        <taxon>Bacillati</taxon>
        <taxon>Actinomycetota</taxon>
        <taxon>Actinomycetes</taxon>
        <taxon>Propionibacteriales</taxon>
        <taxon>Nocardioidaceae</taxon>
        <taxon>Nocardioides</taxon>
    </lineage>
</organism>
<dbReference type="Pfam" id="PF02720">
    <property type="entry name" value="DUF222"/>
    <property type="match status" value="1"/>
</dbReference>
<reference evidence="3" key="1">
    <citation type="submission" date="2020-09" db="EMBL/GenBank/DDBJ databases">
        <title>Nocardioides sp. strain MJB4 16S ribosomal RNA gene Genome sequencing and assembly.</title>
        <authorList>
            <person name="Kim I."/>
        </authorList>
    </citation>
    <scope>NUCLEOTIDE SEQUENCE</scope>
    <source>
        <strain evidence="3">MJB4</strain>
    </source>
</reference>
<dbReference type="InterPro" id="IPR003615">
    <property type="entry name" value="HNH_nuc"/>
</dbReference>
<evidence type="ECO:0000256" key="1">
    <source>
        <dbReference type="SAM" id="Coils"/>
    </source>
</evidence>
<evidence type="ECO:0000259" key="2">
    <source>
        <dbReference type="SMART" id="SM00507"/>
    </source>
</evidence>
<dbReference type="InterPro" id="IPR003870">
    <property type="entry name" value="DUF222"/>
</dbReference>
<dbReference type="CDD" id="cd00085">
    <property type="entry name" value="HNHc"/>
    <property type="match status" value="1"/>
</dbReference>
<protein>
    <submittedName>
        <fullName evidence="3">DUF222 domain-containing protein</fullName>
    </submittedName>
</protein>
<dbReference type="Proteomes" id="UP000616839">
    <property type="component" value="Unassembled WGS sequence"/>
</dbReference>
<dbReference type="EMBL" id="JACYXZ010000001">
    <property type="protein sequence ID" value="MBD8869176.1"/>
    <property type="molecule type" value="Genomic_DNA"/>
</dbReference>
<dbReference type="RefSeq" id="WP_192141410.1">
    <property type="nucleotide sequence ID" value="NZ_JACYXZ010000001.1"/>
</dbReference>
<accession>A0A927Q1Y8</accession>
<evidence type="ECO:0000313" key="4">
    <source>
        <dbReference type="Proteomes" id="UP000616839"/>
    </source>
</evidence>
<dbReference type="Gene3D" id="1.10.30.50">
    <property type="match status" value="1"/>
</dbReference>
<dbReference type="AlphaFoldDB" id="A0A927Q1Y8"/>
<keyword evidence="4" id="KW-1185">Reference proteome</keyword>